<protein>
    <submittedName>
        <fullName evidence="1">Uncharacterized protein</fullName>
    </submittedName>
</protein>
<accession>A0A7C2UQJ4</accession>
<sequence length="100" mass="11844">MITIEVDNKGFLKITNNGSFLVKIWKIEFTYYIYTQPLKKEEEERGGRRYISESIDKTFEVGPGESMRYYIKLPPEVIKEVIVYYEEGGSFKKSYIRLNP</sequence>
<evidence type="ECO:0000313" key="1">
    <source>
        <dbReference type="EMBL" id="HEU97545.1"/>
    </source>
</evidence>
<dbReference type="Proteomes" id="UP000885664">
    <property type="component" value="Unassembled WGS sequence"/>
</dbReference>
<organism evidence="1">
    <name type="scientific">Fervidicoccus fontis</name>
    <dbReference type="NCBI Taxonomy" id="683846"/>
    <lineage>
        <taxon>Archaea</taxon>
        <taxon>Thermoproteota</taxon>
        <taxon>Thermoprotei</taxon>
        <taxon>Fervidicoccales</taxon>
        <taxon>Fervidicoccaceae</taxon>
        <taxon>Fervidicoccus</taxon>
    </lineage>
</organism>
<reference evidence="1" key="1">
    <citation type="journal article" date="2020" name="mSystems">
        <title>Genome- and Community-Level Interaction Insights into Carbon Utilization and Element Cycling Functions of Hydrothermarchaeota in Hydrothermal Sediment.</title>
        <authorList>
            <person name="Zhou Z."/>
            <person name="Liu Y."/>
            <person name="Xu W."/>
            <person name="Pan J."/>
            <person name="Luo Z.H."/>
            <person name="Li M."/>
        </authorList>
    </citation>
    <scope>NUCLEOTIDE SEQUENCE [LARGE SCALE GENOMIC DNA]</scope>
    <source>
        <strain evidence="1">SpSt-1259</strain>
    </source>
</reference>
<dbReference type="EMBL" id="DSFE01000039">
    <property type="protein sequence ID" value="HEU97545.1"/>
    <property type="molecule type" value="Genomic_DNA"/>
</dbReference>
<name>A0A7C2UQJ4_9CREN</name>
<gene>
    <name evidence="1" type="ORF">ENO36_01645</name>
</gene>
<proteinExistence type="predicted"/>
<dbReference type="AlphaFoldDB" id="A0A7C2UQJ4"/>
<comment type="caution">
    <text evidence="1">The sequence shown here is derived from an EMBL/GenBank/DDBJ whole genome shotgun (WGS) entry which is preliminary data.</text>
</comment>